<feature type="signal peptide" evidence="1">
    <location>
        <begin position="1"/>
        <end position="17"/>
    </location>
</feature>
<protein>
    <recommendedName>
        <fullName evidence="4">Toxin-antitoxin system YwqK family antitoxin</fullName>
    </recommendedName>
</protein>
<dbReference type="Gene3D" id="2.20.110.10">
    <property type="entry name" value="Histone H3 K4-specific methyltransferase SET7/9 N-terminal domain"/>
    <property type="match status" value="2"/>
</dbReference>
<dbReference type="SUPFAM" id="SSF82185">
    <property type="entry name" value="Histone H3 K4-specific methyltransferase SET7/9 N-terminal domain"/>
    <property type="match status" value="1"/>
</dbReference>
<keyword evidence="3" id="KW-1185">Reference proteome</keyword>
<feature type="chain" id="PRO_5046336592" description="Toxin-antitoxin system YwqK family antitoxin" evidence="1">
    <location>
        <begin position="18"/>
        <end position="146"/>
    </location>
</feature>
<evidence type="ECO:0000313" key="3">
    <source>
        <dbReference type="Proteomes" id="UP001500171"/>
    </source>
</evidence>
<comment type="caution">
    <text evidence="2">The sequence shown here is derived from an EMBL/GenBank/DDBJ whole genome shotgun (WGS) entry which is preliminary data.</text>
</comment>
<dbReference type="Proteomes" id="UP001500171">
    <property type="component" value="Unassembled WGS sequence"/>
</dbReference>
<dbReference type="EMBL" id="BAABHY010000001">
    <property type="protein sequence ID" value="GAA5107588.1"/>
    <property type="molecule type" value="Genomic_DNA"/>
</dbReference>
<keyword evidence="1" id="KW-0732">Signal</keyword>
<reference evidence="3" key="1">
    <citation type="journal article" date="2019" name="Int. J. Syst. Evol. Microbiol.">
        <title>The Global Catalogue of Microorganisms (GCM) 10K type strain sequencing project: providing services to taxonomists for standard genome sequencing and annotation.</title>
        <authorList>
            <consortium name="The Broad Institute Genomics Platform"/>
            <consortium name="The Broad Institute Genome Sequencing Center for Infectious Disease"/>
            <person name="Wu L."/>
            <person name="Ma J."/>
        </authorList>
    </citation>
    <scope>NUCLEOTIDE SEQUENCE [LARGE SCALE GENOMIC DNA]</scope>
    <source>
        <strain evidence="3">JCM 18050</strain>
    </source>
</reference>
<dbReference type="InterPro" id="IPR011652">
    <property type="entry name" value="MORN_2"/>
</dbReference>
<evidence type="ECO:0000313" key="2">
    <source>
        <dbReference type="EMBL" id="GAA5107588.1"/>
    </source>
</evidence>
<dbReference type="RefSeq" id="WP_345489228.1">
    <property type="nucleotide sequence ID" value="NZ_BAABHY010000001.1"/>
</dbReference>
<accession>A0ABP9N2B0</accession>
<dbReference type="Pfam" id="PF07661">
    <property type="entry name" value="MORN_2"/>
    <property type="match status" value="2"/>
</dbReference>
<evidence type="ECO:0008006" key="4">
    <source>
        <dbReference type="Google" id="ProtNLM"/>
    </source>
</evidence>
<organism evidence="2 3">
    <name type="scientific">Orbus sasakiae</name>
    <dbReference type="NCBI Taxonomy" id="1078475"/>
    <lineage>
        <taxon>Bacteria</taxon>
        <taxon>Pseudomonadati</taxon>
        <taxon>Pseudomonadota</taxon>
        <taxon>Gammaproteobacteria</taxon>
        <taxon>Orbales</taxon>
        <taxon>Orbaceae</taxon>
        <taxon>Orbus</taxon>
    </lineage>
</organism>
<dbReference type="PROSITE" id="PS51257">
    <property type="entry name" value="PROKAR_LIPOPROTEIN"/>
    <property type="match status" value="1"/>
</dbReference>
<evidence type="ECO:0000256" key="1">
    <source>
        <dbReference type="SAM" id="SignalP"/>
    </source>
</evidence>
<proteinExistence type="predicted"/>
<gene>
    <name evidence="2" type="ORF">GCM10023211_08870</name>
</gene>
<sequence length="146" mass="17019">MKIRTLILILFSFILFSCNQEKTVSTDQLQMRKGVLYLINEKDPFTGKAIRKNTYGQIVFEGNYEDGKQEGIQKAYYDDGSIKLLQYYENGKKEGEQTAYGFNGRTEYNYKNGRLDGVQKTYDHDGNLVLEENYKNGQLNGKNYYR</sequence>
<name>A0ABP9N2B0_9GAMM</name>